<dbReference type="AlphaFoldDB" id="A0AAQ3PLE9"/>
<evidence type="ECO:0000313" key="3">
    <source>
        <dbReference type="Proteomes" id="UP001341281"/>
    </source>
</evidence>
<evidence type="ECO:0000313" key="2">
    <source>
        <dbReference type="EMBL" id="WVZ52316.1"/>
    </source>
</evidence>
<feature type="region of interest" description="Disordered" evidence="1">
    <location>
        <begin position="16"/>
        <end position="49"/>
    </location>
</feature>
<dbReference type="Proteomes" id="UP001341281">
    <property type="component" value="Chromosome 01"/>
</dbReference>
<organism evidence="2 3">
    <name type="scientific">Paspalum notatum var. saurae</name>
    <dbReference type="NCBI Taxonomy" id="547442"/>
    <lineage>
        <taxon>Eukaryota</taxon>
        <taxon>Viridiplantae</taxon>
        <taxon>Streptophyta</taxon>
        <taxon>Embryophyta</taxon>
        <taxon>Tracheophyta</taxon>
        <taxon>Spermatophyta</taxon>
        <taxon>Magnoliopsida</taxon>
        <taxon>Liliopsida</taxon>
        <taxon>Poales</taxon>
        <taxon>Poaceae</taxon>
        <taxon>PACMAD clade</taxon>
        <taxon>Panicoideae</taxon>
        <taxon>Andropogonodae</taxon>
        <taxon>Paspaleae</taxon>
        <taxon>Paspalinae</taxon>
        <taxon>Paspalum</taxon>
    </lineage>
</organism>
<dbReference type="EMBL" id="CP144745">
    <property type="protein sequence ID" value="WVZ52316.1"/>
    <property type="molecule type" value="Genomic_DNA"/>
</dbReference>
<sequence>MPLPIPAAAYRPLLAQAATRPFPPHAARRPPTPPRTSHRTPPSRPTAQPFTEELLEARLGPMEEDRVLAPLERLRSAEMGAHRGCRQRPSAIPEVQHRELSAATSSTPMHTPTQELEAQCRSPQEYVTAILDSWTPSASAPFTNLSMLLAMREALKCLKSVCYSGSRASSVYIKIANHDFRRGSSCSSLLSQLNCSKFGVYRNQSLVRAILVGL</sequence>
<accession>A0AAQ3PLE9</accession>
<gene>
    <name evidence="2" type="ORF">U9M48_003388</name>
</gene>
<proteinExistence type="predicted"/>
<evidence type="ECO:0000256" key="1">
    <source>
        <dbReference type="SAM" id="MobiDB-lite"/>
    </source>
</evidence>
<keyword evidence="3" id="KW-1185">Reference proteome</keyword>
<protein>
    <submittedName>
        <fullName evidence="2">Uncharacterized protein</fullName>
    </submittedName>
</protein>
<name>A0AAQ3PLE9_PASNO</name>
<reference evidence="2 3" key="1">
    <citation type="submission" date="2024-02" db="EMBL/GenBank/DDBJ databases">
        <title>High-quality chromosome-scale genome assembly of Pensacola bahiagrass (Paspalum notatum Flugge var. saurae).</title>
        <authorList>
            <person name="Vega J.M."/>
            <person name="Podio M."/>
            <person name="Orjuela J."/>
            <person name="Siena L.A."/>
            <person name="Pessino S.C."/>
            <person name="Combes M.C."/>
            <person name="Mariac C."/>
            <person name="Albertini E."/>
            <person name="Pupilli F."/>
            <person name="Ortiz J.P.A."/>
            <person name="Leblanc O."/>
        </authorList>
    </citation>
    <scope>NUCLEOTIDE SEQUENCE [LARGE SCALE GENOMIC DNA]</scope>
    <source>
        <strain evidence="2">R1</strain>
        <tissue evidence="2">Leaf</tissue>
    </source>
</reference>